<feature type="region of interest" description="Disordered" evidence="1">
    <location>
        <begin position="24"/>
        <end position="75"/>
    </location>
</feature>
<sequence>MKKTMLAMAVAIGLFAVSCNNEKKADGTHQHEDGSTHVDHDSTAVDTTKQEEFKVDSVATDSTTHSHDGGKPHTH</sequence>
<comment type="caution">
    <text evidence="2">The sequence shown here is derived from an EMBL/GenBank/DDBJ whole genome shotgun (WGS) entry which is preliminary data.</text>
</comment>
<dbReference type="PROSITE" id="PS51257">
    <property type="entry name" value="PROKAR_LIPOPROTEIN"/>
    <property type="match status" value="1"/>
</dbReference>
<evidence type="ECO:0000256" key="1">
    <source>
        <dbReference type="SAM" id="MobiDB-lite"/>
    </source>
</evidence>
<organism evidence="2 3">
    <name type="scientific">Pedobacter psychroterrae</name>
    <dbReference type="NCBI Taxonomy" id="2530453"/>
    <lineage>
        <taxon>Bacteria</taxon>
        <taxon>Pseudomonadati</taxon>
        <taxon>Bacteroidota</taxon>
        <taxon>Sphingobacteriia</taxon>
        <taxon>Sphingobacteriales</taxon>
        <taxon>Sphingobacteriaceae</taxon>
        <taxon>Pedobacter</taxon>
    </lineage>
</organism>
<proteinExistence type="predicted"/>
<dbReference type="EMBL" id="SJSL01000002">
    <property type="protein sequence ID" value="TCD01122.1"/>
    <property type="molecule type" value="Genomic_DNA"/>
</dbReference>
<feature type="compositionally biased region" description="Basic and acidic residues" evidence="1">
    <location>
        <begin position="64"/>
        <end position="75"/>
    </location>
</feature>
<dbReference type="RefSeq" id="WP_131595815.1">
    <property type="nucleotide sequence ID" value="NZ_SJSL01000002.1"/>
</dbReference>
<gene>
    <name evidence="2" type="ORF">EZ437_10155</name>
</gene>
<dbReference type="AlphaFoldDB" id="A0A4R0NK63"/>
<name>A0A4R0NK63_9SPHI</name>
<evidence type="ECO:0000313" key="2">
    <source>
        <dbReference type="EMBL" id="TCD01122.1"/>
    </source>
</evidence>
<protein>
    <submittedName>
        <fullName evidence="2">Uncharacterized protein</fullName>
    </submittedName>
</protein>
<reference evidence="2 3" key="1">
    <citation type="submission" date="2019-02" db="EMBL/GenBank/DDBJ databases">
        <title>Pedobacter sp. RP-1-14 sp. nov., isolated from Arctic soil.</title>
        <authorList>
            <person name="Dahal R.H."/>
        </authorList>
    </citation>
    <scope>NUCLEOTIDE SEQUENCE [LARGE SCALE GENOMIC DNA]</scope>
    <source>
        <strain evidence="2 3">RP-1-14</strain>
    </source>
</reference>
<evidence type="ECO:0000313" key="3">
    <source>
        <dbReference type="Proteomes" id="UP000293347"/>
    </source>
</evidence>
<accession>A0A4R0NK63</accession>
<keyword evidence="3" id="KW-1185">Reference proteome</keyword>
<feature type="compositionally biased region" description="Basic and acidic residues" evidence="1">
    <location>
        <begin position="24"/>
        <end position="55"/>
    </location>
</feature>
<dbReference type="Proteomes" id="UP000293347">
    <property type="component" value="Unassembled WGS sequence"/>
</dbReference>
<dbReference type="OrthoDB" id="771256at2"/>